<reference evidence="7 8" key="1">
    <citation type="journal article" date="2012" name="Stand. Genomic Sci.">
        <title>Complete genome sequence of the melanogenic marine bacterium Marinomonas mediterranea type strain (MMB-1(T)).</title>
        <authorList>
            <person name="Lucas-Elio P."/>
            <person name="Goodwin L."/>
            <person name="Woyke T."/>
            <person name="Pitluck S."/>
            <person name="Nolan M."/>
            <person name="Kyrpides N.C."/>
            <person name="Detter J.C."/>
            <person name="Copeland A."/>
            <person name="Teshima H."/>
            <person name="Bruce D."/>
            <person name="Detter C."/>
            <person name="Tapia R."/>
            <person name="Han S."/>
            <person name="Land M.L."/>
            <person name="Ivanova N."/>
            <person name="Mikhailova N."/>
            <person name="Johnston A.W."/>
            <person name="Sanchez-Amat A."/>
        </authorList>
    </citation>
    <scope>NUCLEOTIDE SEQUENCE [LARGE SCALE GENOMIC DNA]</scope>
    <source>
        <strain evidence="8">ATCC 700492 / JCM 21426 / NBRC 103028 / MMB-1</strain>
    </source>
</reference>
<evidence type="ECO:0000256" key="2">
    <source>
        <dbReference type="ARBA" id="ARBA00022475"/>
    </source>
</evidence>
<dbReference type="GO" id="GO:0015171">
    <property type="term" value="F:amino acid transmembrane transporter activity"/>
    <property type="evidence" value="ECO:0007669"/>
    <property type="project" value="TreeGrafter"/>
</dbReference>
<dbReference type="AlphaFoldDB" id="F2JVF4"/>
<evidence type="ECO:0000256" key="5">
    <source>
        <dbReference type="ARBA" id="ARBA00023136"/>
    </source>
</evidence>
<proteinExistence type="predicted"/>
<feature type="transmembrane region" description="Helical" evidence="6">
    <location>
        <begin position="181"/>
        <end position="198"/>
    </location>
</feature>
<dbReference type="RefSeq" id="WP_013659319.1">
    <property type="nucleotide sequence ID" value="NC_015276.1"/>
</dbReference>
<feature type="transmembrane region" description="Helical" evidence="6">
    <location>
        <begin position="111"/>
        <end position="128"/>
    </location>
</feature>
<evidence type="ECO:0000256" key="6">
    <source>
        <dbReference type="SAM" id="Phobius"/>
    </source>
</evidence>
<dbReference type="PANTHER" id="PTHR30086:SF20">
    <property type="entry name" value="ARGININE EXPORTER PROTEIN ARGO-RELATED"/>
    <property type="match status" value="1"/>
</dbReference>
<feature type="transmembrane region" description="Helical" evidence="6">
    <location>
        <begin position="148"/>
        <end position="169"/>
    </location>
</feature>
<sequence>MLSMMLKGIFLSGSLIVAIGSQNAFLLRSGLKKQHVFTVATLCFMGDVLLMSLGIFGIGAIIQSYDIAQIILGALGAAFLFWYGFSSLKSALHSKHALNVSSDDTQKRGKTSIVLATLAITFLNPHVYLDTVVVIGGVASSFTLDEKLWFLIGSVSASFLWFYGLGYAATKLVPVFSRPSTWKILDSIVAIIMFYIAFELAKWTYGMMV</sequence>
<keyword evidence="4 6" id="KW-1133">Transmembrane helix</keyword>
<dbReference type="InterPro" id="IPR001123">
    <property type="entry name" value="LeuE-type"/>
</dbReference>
<dbReference type="KEGG" id="mme:Marme_0106"/>
<dbReference type="Proteomes" id="UP000001062">
    <property type="component" value="Chromosome"/>
</dbReference>
<evidence type="ECO:0000313" key="8">
    <source>
        <dbReference type="Proteomes" id="UP000001062"/>
    </source>
</evidence>
<feature type="transmembrane region" description="Helical" evidence="6">
    <location>
        <begin position="39"/>
        <end position="61"/>
    </location>
</feature>
<dbReference type="OrthoDB" id="5638726at2"/>
<dbReference type="PANTHER" id="PTHR30086">
    <property type="entry name" value="ARGININE EXPORTER PROTEIN ARGO"/>
    <property type="match status" value="1"/>
</dbReference>
<evidence type="ECO:0000256" key="1">
    <source>
        <dbReference type="ARBA" id="ARBA00004651"/>
    </source>
</evidence>
<dbReference type="GO" id="GO:0005886">
    <property type="term" value="C:plasma membrane"/>
    <property type="evidence" value="ECO:0007669"/>
    <property type="project" value="UniProtKB-SubCell"/>
</dbReference>
<evidence type="ECO:0000256" key="4">
    <source>
        <dbReference type="ARBA" id="ARBA00022989"/>
    </source>
</evidence>
<organism evidence="7 8">
    <name type="scientific">Marinomonas mediterranea (strain ATCC 700492 / JCM 21426 / NBRC 103028 / MMB-1)</name>
    <dbReference type="NCBI Taxonomy" id="717774"/>
    <lineage>
        <taxon>Bacteria</taxon>
        <taxon>Pseudomonadati</taxon>
        <taxon>Pseudomonadota</taxon>
        <taxon>Gammaproteobacteria</taxon>
        <taxon>Oceanospirillales</taxon>
        <taxon>Oceanospirillaceae</taxon>
        <taxon>Marinomonas</taxon>
    </lineage>
</organism>
<dbReference type="EMBL" id="CP002583">
    <property type="protein sequence ID" value="ADZ89412.1"/>
    <property type="molecule type" value="Genomic_DNA"/>
</dbReference>
<evidence type="ECO:0000313" key="7">
    <source>
        <dbReference type="EMBL" id="ADZ89412.1"/>
    </source>
</evidence>
<feature type="transmembrane region" description="Helical" evidence="6">
    <location>
        <begin position="6"/>
        <end position="27"/>
    </location>
</feature>
<dbReference type="Pfam" id="PF01810">
    <property type="entry name" value="LysE"/>
    <property type="match status" value="1"/>
</dbReference>
<dbReference type="PATRIC" id="fig|717774.3.peg.109"/>
<comment type="subcellular location">
    <subcellularLocation>
        <location evidence="1">Cell membrane</location>
        <topology evidence="1">Multi-pass membrane protein</topology>
    </subcellularLocation>
</comment>
<keyword evidence="5 6" id="KW-0472">Membrane</keyword>
<keyword evidence="2" id="KW-1003">Cell membrane</keyword>
<keyword evidence="8" id="KW-1185">Reference proteome</keyword>
<dbReference type="HOGENOM" id="CLU_087840_0_0_6"/>
<gene>
    <name evidence="7" type="ordered locus">Marme_0106</name>
</gene>
<dbReference type="eggNOG" id="COG1279">
    <property type="taxonomic scope" value="Bacteria"/>
</dbReference>
<keyword evidence="3 6" id="KW-0812">Transmembrane</keyword>
<feature type="transmembrane region" description="Helical" evidence="6">
    <location>
        <begin position="67"/>
        <end position="85"/>
    </location>
</feature>
<protein>
    <submittedName>
        <fullName evidence="7">Lysine exporter protein (LYSE/YGGA)</fullName>
    </submittedName>
</protein>
<name>F2JVF4_MARM1</name>
<accession>F2JVF4</accession>
<evidence type="ECO:0000256" key="3">
    <source>
        <dbReference type="ARBA" id="ARBA00022692"/>
    </source>
</evidence>